<dbReference type="RefSeq" id="XP_034274722.1">
    <property type="nucleotide sequence ID" value="XM_034418831.2"/>
</dbReference>
<protein>
    <submittedName>
        <fullName evidence="10">MFS-type transporter SLC18B1 isoform X1</fullName>
    </submittedName>
</protein>
<dbReference type="Pfam" id="PF07690">
    <property type="entry name" value="MFS_1"/>
    <property type="match status" value="1"/>
</dbReference>
<evidence type="ECO:0000259" key="8">
    <source>
        <dbReference type="PROSITE" id="PS50850"/>
    </source>
</evidence>
<evidence type="ECO:0000313" key="10">
    <source>
        <dbReference type="RefSeq" id="XP_034274722.1"/>
    </source>
</evidence>
<dbReference type="PANTHER" id="PTHR23506">
    <property type="entry name" value="GH10249P"/>
    <property type="match status" value="1"/>
</dbReference>
<keyword evidence="9" id="KW-1185">Reference proteome</keyword>
<comment type="subcellular location">
    <subcellularLocation>
        <location evidence="1">Membrane</location>
        <topology evidence="1">Multi-pass membrane protein</topology>
    </subcellularLocation>
</comment>
<keyword evidence="3 7" id="KW-0812">Transmembrane</keyword>
<evidence type="ECO:0000256" key="5">
    <source>
        <dbReference type="ARBA" id="ARBA00023136"/>
    </source>
</evidence>
<feature type="compositionally biased region" description="Polar residues" evidence="6">
    <location>
        <begin position="27"/>
        <end position="39"/>
    </location>
</feature>
<feature type="transmembrane region" description="Helical" evidence="7">
    <location>
        <begin position="96"/>
        <end position="119"/>
    </location>
</feature>
<keyword evidence="2" id="KW-0813">Transport</keyword>
<feature type="transmembrane region" description="Helical" evidence="7">
    <location>
        <begin position="64"/>
        <end position="84"/>
    </location>
</feature>
<dbReference type="GO" id="GO:0022857">
    <property type="term" value="F:transmembrane transporter activity"/>
    <property type="evidence" value="ECO:0007669"/>
    <property type="project" value="InterPro"/>
</dbReference>
<dbReference type="GeneID" id="117666277"/>
<name>A0A6P9BTM1_PANGU</name>
<dbReference type="KEGG" id="pgut:117666277"/>
<keyword evidence="5 7" id="KW-0472">Membrane</keyword>
<feature type="domain" description="Major facilitator superfamily (MFS) profile" evidence="8">
    <location>
        <begin position="66"/>
        <end position="489"/>
    </location>
</feature>
<feature type="transmembrane region" description="Helical" evidence="7">
    <location>
        <begin position="334"/>
        <end position="356"/>
    </location>
</feature>
<reference evidence="10" key="1">
    <citation type="submission" date="2025-08" db="UniProtKB">
        <authorList>
            <consortium name="RefSeq"/>
        </authorList>
    </citation>
    <scope>IDENTIFICATION</scope>
    <source>
        <tissue evidence="10">Blood</tissue>
    </source>
</reference>
<evidence type="ECO:0000256" key="6">
    <source>
        <dbReference type="SAM" id="MobiDB-lite"/>
    </source>
</evidence>
<feature type="transmembrane region" description="Helical" evidence="7">
    <location>
        <begin position="193"/>
        <end position="214"/>
    </location>
</feature>
<dbReference type="SUPFAM" id="SSF103473">
    <property type="entry name" value="MFS general substrate transporter"/>
    <property type="match status" value="1"/>
</dbReference>
<evidence type="ECO:0000256" key="4">
    <source>
        <dbReference type="ARBA" id="ARBA00022989"/>
    </source>
</evidence>
<feature type="transmembrane region" description="Helical" evidence="7">
    <location>
        <begin position="396"/>
        <end position="416"/>
    </location>
</feature>
<proteinExistence type="predicted"/>
<feature type="region of interest" description="Disordered" evidence="6">
    <location>
        <begin position="1"/>
        <end position="39"/>
    </location>
</feature>
<dbReference type="CDD" id="cd17385">
    <property type="entry name" value="MFS_SLC18B1"/>
    <property type="match status" value="1"/>
</dbReference>
<dbReference type="InterPro" id="IPR011701">
    <property type="entry name" value="MFS"/>
</dbReference>
<feature type="transmembrane region" description="Helical" evidence="7">
    <location>
        <begin position="131"/>
        <end position="150"/>
    </location>
</feature>
<dbReference type="AlphaFoldDB" id="A0A6P9BTM1"/>
<gene>
    <name evidence="10" type="primary">SLC18B1</name>
</gene>
<dbReference type="InterPro" id="IPR020846">
    <property type="entry name" value="MFS_dom"/>
</dbReference>
<organism evidence="9 10">
    <name type="scientific">Pantherophis guttatus</name>
    <name type="common">Corn snake</name>
    <name type="synonym">Elaphe guttata</name>
    <dbReference type="NCBI Taxonomy" id="94885"/>
    <lineage>
        <taxon>Eukaryota</taxon>
        <taxon>Metazoa</taxon>
        <taxon>Chordata</taxon>
        <taxon>Craniata</taxon>
        <taxon>Vertebrata</taxon>
        <taxon>Euteleostomi</taxon>
        <taxon>Lepidosauria</taxon>
        <taxon>Squamata</taxon>
        <taxon>Bifurcata</taxon>
        <taxon>Unidentata</taxon>
        <taxon>Episquamata</taxon>
        <taxon>Toxicofera</taxon>
        <taxon>Serpentes</taxon>
        <taxon>Colubroidea</taxon>
        <taxon>Colubridae</taxon>
        <taxon>Colubrinae</taxon>
        <taxon>Pantherophis</taxon>
    </lineage>
</organism>
<sequence>MESYQAVGPPDGESPGERGQSYGRHSWGQSGITSSPALSTSSITYNDRLQVANEEPKRLSREQMFIMVSTASLNFSSMVCYSILGPFFPREAEKKGVSSTIVGFIFGCFALFNFLTSLIMGKYLVQIGAKFMFIAGMFVSGCVTILFGFLDKAPDGPIFIGLCFLVRAMDAIGFAAAATASFSILINAFPQNVATVMGILEIFTGLGLVLGPPIGGFLYQSFGYEIPFIALGSVMLLMMPLNMFILPNYNSIPKKDSFLKLIVLPKVAILCLNIFGLSSSIAFLDPTMSLFVLEKFKLPAGYVGLVFLALALPYSLSSPLLGFLSDKKPRLRKWLLIIGAFLTTLCYIFLGPAPILHIESQLWLFILMLVLNGFALAMTAIPIYPEAINCAYENGFEEGLSLLGLVSGLFGALWALGSFVGPTLGGFLNEKLGFEWSAAIQGGFTLLSVPSWNSSWFRAREDSFIEWNLMGCFFLIASLNLTSFANLRA</sequence>
<dbReference type="OMA" id="RLNFEWA"/>
<evidence type="ECO:0000256" key="3">
    <source>
        <dbReference type="ARBA" id="ARBA00022692"/>
    </source>
</evidence>
<dbReference type="InterPro" id="IPR036259">
    <property type="entry name" value="MFS_trans_sf"/>
</dbReference>
<dbReference type="OrthoDB" id="446368at2759"/>
<dbReference type="InterPro" id="IPR050930">
    <property type="entry name" value="MFS_Vesicular_Transporter"/>
</dbReference>
<evidence type="ECO:0000313" key="9">
    <source>
        <dbReference type="Proteomes" id="UP001652622"/>
    </source>
</evidence>
<dbReference type="PANTHER" id="PTHR23506:SF26">
    <property type="entry name" value="MFS-TYPE TRANSPORTER SLC18B1"/>
    <property type="match status" value="1"/>
</dbReference>
<accession>A0A6P9BTM1</accession>
<evidence type="ECO:0000256" key="2">
    <source>
        <dbReference type="ARBA" id="ARBA00022448"/>
    </source>
</evidence>
<feature type="transmembrane region" description="Helical" evidence="7">
    <location>
        <begin position="302"/>
        <end position="322"/>
    </location>
</feature>
<feature type="transmembrane region" description="Helical" evidence="7">
    <location>
        <begin position="362"/>
        <end position="384"/>
    </location>
</feature>
<feature type="transmembrane region" description="Helical" evidence="7">
    <location>
        <begin position="156"/>
        <end position="186"/>
    </location>
</feature>
<feature type="transmembrane region" description="Helical" evidence="7">
    <location>
        <begin position="467"/>
        <end position="487"/>
    </location>
</feature>
<evidence type="ECO:0000256" key="7">
    <source>
        <dbReference type="SAM" id="Phobius"/>
    </source>
</evidence>
<feature type="transmembrane region" description="Helical" evidence="7">
    <location>
        <begin position="258"/>
        <end position="282"/>
    </location>
</feature>
<dbReference type="InParanoid" id="A0A6P9BTM1"/>
<feature type="transmembrane region" description="Helical" evidence="7">
    <location>
        <begin position="226"/>
        <end position="246"/>
    </location>
</feature>
<dbReference type="PROSITE" id="PS50850">
    <property type="entry name" value="MFS"/>
    <property type="match status" value="1"/>
</dbReference>
<dbReference type="GO" id="GO:0016020">
    <property type="term" value="C:membrane"/>
    <property type="evidence" value="ECO:0007669"/>
    <property type="project" value="UniProtKB-SubCell"/>
</dbReference>
<dbReference type="Gene3D" id="1.20.1250.20">
    <property type="entry name" value="MFS general substrate transporter like domains"/>
    <property type="match status" value="2"/>
</dbReference>
<evidence type="ECO:0000256" key="1">
    <source>
        <dbReference type="ARBA" id="ARBA00004141"/>
    </source>
</evidence>
<dbReference type="CTD" id="116843"/>
<dbReference type="Proteomes" id="UP001652622">
    <property type="component" value="Unplaced"/>
</dbReference>
<keyword evidence="4 7" id="KW-1133">Transmembrane helix</keyword>